<keyword evidence="2 7" id="KW-0732">Signal</keyword>
<evidence type="ECO:0000256" key="3">
    <source>
        <dbReference type="ARBA" id="ARBA00022737"/>
    </source>
</evidence>
<keyword evidence="1" id="KW-0147">Chitin-binding</keyword>
<feature type="chain" id="PRO_5045748115" description="Chitin-binding type-2 domain-containing protein" evidence="7">
    <location>
        <begin position="24"/>
        <end position="207"/>
    </location>
</feature>
<evidence type="ECO:0000256" key="1">
    <source>
        <dbReference type="ARBA" id="ARBA00022669"/>
    </source>
</evidence>
<organism evidence="9 10">
    <name type="scientific">Xylocopa violacea</name>
    <name type="common">Violet carpenter bee</name>
    <name type="synonym">Apis violacea</name>
    <dbReference type="NCBI Taxonomy" id="135666"/>
    <lineage>
        <taxon>Eukaryota</taxon>
        <taxon>Metazoa</taxon>
        <taxon>Ecdysozoa</taxon>
        <taxon>Arthropoda</taxon>
        <taxon>Hexapoda</taxon>
        <taxon>Insecta</taxon>
        <taxon>Pterygota</taxon>
        <taxon>Neoptera</taxon>
        <taxon>Endopterygota</taxon>
        <taxon>Hymenoptera</taxon>
        <taxon>Apocrita</taxon>
        <taxon>Aculeata</taxon>
        <taxon>Apoidea</taxon>
        <taxon>Anthophila</taxon>
        <taxon>Apidae</taxon>
        <taxon>Xylocopa</taxon>
        <taxon>Xylocopa</taxon>
    </lineage>
</organism>
<evidence type="ECO:0000256" key="5">
    <source>
        <dbReference type="ARBA" id="ARBA00023180"/>
    </source>
</evidence>
<reference evidence="9 10" key="1">
    <citation type="submission" date="2024-08" db="EMBL/GenBank/DDBJ databases">
        <authorList>
            <person name="Will J Nash"/>
            <person name="Angela Man"/>
            <person name="Seanna McTaggart"/>
            <person name="Kendall Baker"/>
            <person name="Tom Barker"/>
            <person name="Leah Catchpole"/>
            <person name="Alex Durrant"/>
            <person name="Karim Gharbi"/>
            <person name="Naomi Irish"/>
            <person name="Gemy Kaithakottil"/>
            <person name="Debby Ku"/>
            <person name="Aaliyah Providence"/>
            <person name="Felix Shaw"/>
            <person name="David Swarbreck"/>
            <person name="Chris Watkins"/>
            <person name="Ann M. McCartney"/>
            <person name="Giulio Formenti"/>
            <person name="Alice Mouton"/>
            <person name="Noel Vella"/>
            <person name="Bjorn M von Reumont"/>
            <person name="Adriana Vella"/>
            <person name="Wilfried Haerty"/>
        </authorList>
    </citation>
    <scope>NUCLEOTIDE SEQUENCE [LARGE SCALE GENOMIC DNA]</scope>
</reference>
<protein>
    <recommendedName>
        <fullName evidence="8">Chitin-binding type-2 domain-containing protein</fullName>
    </recommendedName>
</protein>
<dbReference type="PANTHER" id="PTHR23301">
    <property type="entry name" value="CHITIN BINDING PERITROPHIN-A"/>
    <property type="match status" value="1"/>
</dbReference>
<dbReference type="Gene3D" id="2.170.140.10">
    <property type="entry name" value="Chitin binding domain"/>
    <property type="match status" value="2"/>
</dbReference>
<dbReference type="PROSITE" id="PS50940">
    <property type="entry name" value="CHIT_BIND_II"/>
    <property type="match status" value="2"/>
</dbReference>
<proteinExistence type="predicted"/>
<evidence type="ECO:0000256" key="6">
    <source>
        <dbReference type="SAM" id="MobiDB-lite"/>
    </source>
</evidence>
<name>A0ABP1PBI4_XYLVO</name>
<keyword evidence="3" id="KW-0677">Repeat</keyword>
<dbReference type="Proteomes" id="UP001642520">
    <property type="component" value="Unassembled WGS sequence"/>
</dbReference>
<feature type="domain" description="Chitin-binding type-2" evidence="8">
    <location>
        <begin position="149"/>
        <end position="205"/>
    </location>
</feature>
<dbReference type="Pfam" id="PF01607">
    <property type="entry name" value="CBM_14"/>
    <property type="match status" value="2"/>
</dbReference>
<evidence type="ECO:0000259" key="8">
    <source>
        <dbReference type="PROSITE" id="PS50940"/>
    </source>
</evidence>
<dbReference type="InterPro" id="IPR051940">
    <property type="entry name" value="Chitin_bind-dev_reg"/>
</dbReference>
<dbReference type="InterPro" id="IPR002557">
    <property type="entry name" value="Chitin-bd_dom"/>
</dbReference>
<evidence type="ECO:0000313" key="9">
    <source>
        <dbReference type="EMBL" id="CAL7950615.1"/>
    </source>
</evidence>
<keyword evidence="10" id="KW-1185">Reference proteome</keyword>
<dbReference type="InterPro" id="IPR036508">
    <property type="entry name" value="Chitin-bd_dom_sf"/>
</dbReference>
<evidence type="ECO:0000256" key="2">
    <source>
        <dbReference type="ARBA" id="ARBA00022729"/>
    </source>
</evidence>
<sequence>MCCETTSAGGLFLLLISVAAITANVIQPLEDRQCERNPKCSRPTNNSSPVIHIPYEPDCHKFYKCAYGEACLWDCPTYDGSNRLVFNPEEQVCDWPWNVPELPNCSNGDASNDTETASSTTSSTSTTTENNGIIGGIVMRHPRDTVNQYVQCPKNSDVRISHETNCNYYYECHNGNPTLMKCLAGLVFNPYLEICDYPSNYECQSSD</sequence>
<comment type="caution">
    <text evidence="9">The sequence shown here is derived from an EMBL/GenBank/DDBJ whole genome shotgun (WGS) entry which is preliminary data.</text>
</comment>
<gene>
    <name evidence="9" type="ORF">XYLVIOL_LOCUS10067</name>
</gene>
<dbReference type="SUPFAM" id="SSF57625">
    <property type="entry name" value="Invertebrate chitin-binding proteins"/>
    <property type="match status" value="2"/>
</dbReference>
<dbReference type="SMART" id="SM00494">
    <property type="entry name" value="ChtBD2"/>
    <property type="match status" value="2"/>
</dbReference>
<keyword evidence="5" id="KW-0325">Glycoprotein</keyword>
<keyword evidence="4" id="KW-1015">Disulfide bond</keyword>
<feature type="signal peptide" evidence="7">
    <location>
        <begin position="1"/>
        <end position="23"/>
    </location>
</feature>
<feature type="domain" description="Chitin-binding type-2" evidence="8">
    <location>
        <begin position="37"/>
        <end position="107"/>
    </location>
</feature>
<feature type="region of interest" description="Disordered" evidence="6">
    <location>
        <begin position="108"/>
        <end position="132"/>
    </location>
</feature>
<evidence type="ECO:0000313" key="10">
    <source>
        <dbReference type="Proteomes" id="UP001642520"/>
    </source>
</evidence>
<dbReference type="EMBL" id="CAXAJV020001300">
    <property type="protein sequence ID" value="CAL7950615.1"/>
    <property type="molecule type" value="Genomic_DNA"/>
</dbReference>
<evidence type="ECO:0000256" key="4">
    <source>
        <dbReference type="ARBA" id="ARBA00023157"/>
    </source>
</evidence>
<accession>A0ABP1PBI4</accession>
<dbReference type="PANTHER" id="PTHR23301:SF0">
    <property type="entry name" value="CHITIN-BINDING TYPE-2 DOMAIN-CONTAINING PROTEIN-RELATED"/>
    <property type="match status" value="1"/>
</dbReference>
<feature type="compositionally biased region" description="Low complexity" evidence="6">
    <location>
        <begin position="109"/>
        <end position="130"/>
    </location>
</feature>
<evidence type="ECO:0000256" key="7">
    <source>
        <dbReference type="SAM" id="SignalP"/>
    </source>
</evidence>